<dbReference type="InterPro" id="IPR018333">
    <property type="entry name" value="Squalene_cyclase"/>
</dbReference>
<dbReference type="NCBIfam" id="TIGR01787">
    <property type="entry name" value="squalene_cyclas"/>
    <property type="match status" value="1"/>
</dbReference>
<dbReference type="PROSITE" id="PS01074">
    <property type="entry name" value="TERPENE_SYNTHASES"/>
    <property type="match status" value="1"/>
</dbReference>
<dbReference type="SUPFAM" id="SSF48239">
    <property type="entry name" value="Terpenoid cyclases/Protein prenyltransferases"/>
    <property type="match status" value="2"/>
</dbReference>
<name>A0AAV1CUK7_OLDCO</name>
<evidence type="ECO:0000313" key="8">
    <source>
        <dbReference type="Proteomes" id="UP001161247"/>
    </source>
</evidence>
<evidence type="ECO:0000256" key="4">
    <source>
        <dbReference type="RuleBase" id="RU362003"/>
    </source>
</evidence>
<gene>
    <name evidence="7" type="ORF">OLC1_LOCUS9177</name>
</gene>
<protein>
    <recommendedName>
        <fullName evidence="4">Terpene cyclase/mutase family member</fullName>
        <ecNumber evidence="4">5.4.99.-</ecNumber>
    </recommendedName>
</protein>
<dbReference type="Gene3D" id="1.50.10.20">
    <property type="match status" value="3"/>
</dbReference>
<dbReference type="Pfam" id="PF13249">
    <property type="entry name" value="SQHop_cyclase_N"/>
    <property type="match status" value="1"/>
</dbReference>
<proteinExistence type="inferred from homology"/>
<dbReference type="EMBL" id="OX459120">
    <property type="protein sequence ID" value="CAI9099095.1"/>
    <property type="molecule type" value="Genomic_DNA"/>
</dbReference>
<evidence type="ECO:0000259" key="6">
    <source>
        <dbReference type="Pfam" id="PF13249"/>
    </source>
</evidence>
<dbReference type="InterPro" id="IPR032697">
    <property type="entry name" value="SQ_cyclase_N"/>
</dbReference>
<dbReference type="AlphaFoldDB" id="A0AAV1CUK7"/>
<dbReference type="InterPro" id="IPR032696">
    <property type="entry name" value="SQ_cyclase_C"/>
</dbReference>
<feature type="domain" description="Squalene cyclase N-terminal" evidence="6">
    <location>
        <begin position="106"/>
        <end position="408"/>
    </location>
</feature>
<dbReference type="InterPro" id="IPR008930">
    <property type="entry name" value="Terpenoid_cyclase/PrenylTrfase"/>
</dbReference>
<dbReference type="PANTHER" id="PTHR11764">
    <property type="entry name" value="TERPENE CYCLASE/MUTASE FAMILY MEMBER"/>
    <property type="match status" value="1"/>
</dbReference>
<evidence type="ECO:0000256" key="2">
    <source>
        <dbReference type="ARBA" id="ARBA00022737"/>
    </source>
</evidence>
<evidence type="ECO:0000313" key="7">
    <source>
        <dbReference type="EMBL" id="CAI9099095.1"/>
    </source>
</evidence>
<evidence type="ECO:0000256" key="3">
    <source>
        <dbReference type="ARBA" id="ARBA00023235"/>
    </source>
</evidence>
<dbReference type="GO" id="GO:0005811">
    <property type="term" value="C:lipid droplet"/>
    <property type="evidence" value="ECO:0007669"/>
    <property type="project" value="InterPro"/>
</dbReference>
<evidence type="ECO:0000256" key="1">
    <source>
        <dbReference type="ARBA" id="ARBA00009755"/>
    </source>
</evidence>
<keyword evidence="3 4" id="KW-0413">Isomerase</keyword>
<evidence type="ECO:0000259" key="5">
    <source>
        <dbReference type="Pfam" id="PF13243"/>
    </source>
</evidence>
<dbReference type="Proteomes" id="UP001161247">
    <property type="component" value="Chromosome 3"/>
</dbReference>
<accession>A0AAV1CUK7</accession>
<dbReference type="FunFam" id="1.50.10.20:FF:000002">
    <property type="entry name" value="Terpene cyclase/mutase family member"/>
    <property type="match status" value="1"/>
</dbReference>
<keyword evidence="2" id="KW-0677">Repeat</keyword>
<dbReference type="CDD" id="cd02892">
    <property type="entry name" value="SQCY_1"/>
    <property type="match status" value="1"/>
</dbReference>
<keyword evidence="8" id="KW-1185">Reference proteome</keyword>
<dbReference type="GO" id="GO:0031559">
    <property type="term" value="F:oxidosqualene cyclase activity"/>
    <property type="evidence" value="ECO:0007669"/>
    <property type="project" value="UniProtKB-ARBA"/>
</dbReference>
<dbReference type="SFLD" id="SFLDG01016">
    <property type="entry name" value="Prenyltransferase_Like_2"/>
    <property type="match status" value="1"/>
</dbReference>
<comment type="similarity">
    <text evidence="1 4">Belongs to the terpene cyclase/mutase family.</text>
</comment>
<dbReference type="Pfam" id="PF13243">
    <property type="entry name" value="SQHop_cyclase_C"/>
    <property type="match status" value="1"/>
</dbReference>
<organism evidence="7 8">
    <name type="scientific">Oldenlandia corymbosa var. corymbosa</name>
    <dbReference type="NCBI Taxonomy" id="529605"/>
    <lineage>
        <taxon>Eukaryota</taxon>
        <taxon>Viridiplantae</taxon>
        <taxon>Streptophyta</taxon>
        <taxon>Embryophyta</taxon>
        <taxon>Tracheophyta</taxon>
        <taxon>Spermatophyta</taxon>
        <taxon>Magnoliopsida</taxon>
        <taxon>eudicotyledons</taxon>
        <taxon>Gunneridae</taxon>
        <taxon>Pentapetalae</taxon>
        <taxon>asterids</taxon>
        <taxon>lamiids</taxon>
        <taxon>Gentianales</taxon>
        <taxon>Rubiaceae</taxon>
        <taxon>Rubioideae</taxon>
        <taxon>Spermacoceae</taxon>
        <taxon>Hedyotis-Oldenlandia complex</taxon>
        <taxon>Oldenlandia</taxon>
    </lineage>
</organism>
<reference evidence="7" key="1">
    <citation type="submission" date="2023-03" db="EMBL/GenBank/DDBJ databases">
        <authorList>
            <person name="Julca I."/>
        </authorList>
    </citation>
    <scope>NUCLEOTIDE SEQUENCE</scope>
</reference>
<dbReference type="InterPro" id="IPR002365">
    <property type="entry name" value="Terpene_synthase_CS"/>
</dbReference>
<dbReference type="PANTHER" id="PTHR11764:SF44">
    <property type="entry name" value="LANOSTEROL SYNTHASE"/>
    <property type="match status" value="1"/>
</dbReference>
<dbReference type="EC" id="5.4.99.-" evidence="4"/>
<sequence length="761" mass="87148">MWKLKLSQKGDDEGEWITSSNNHIGREFWEFDPNFGSTEEKALVEKVREEFTKNRFEIRHSSDLIMRIQFAKENPCEVNLQGPKIVGSNDEEETIKEEAVVTTLRRALRFYSTLQAEDGHWPSDYGGPLFLLPGLIIGLYVMGAVETTLSSEHQKEIRRYLYNHQNADGGWGLHIEDRSTMFCSALIYVSLRLLGEPADEGRNGAMEIARNWILDHGGCTFIPSWGKLWLSVLGVYDWSGNNPLPPELWLLPYFLPIHPGRMWCHTRMVYLPMSYLYGKRYTAPLNDTIVSLRKELYSQPYHQICWNLARNQCAKEDLYCPHPLVQDLFWDGLNKFVEPLLRKWPFSKLRQKALMTVMEHIHYEDENTHYLCIAPVNKVLNMVCRWVENPNSKAIKSHLARIKDYLWVAEDGMKLKGYNGSQLWDAALAVQAILATNLPDENGLMLQKVHMFVKLSQIDKDNPGDLKFWYRHISKGSWCFSTADNGWPGADTTSEGLKAALLLSRISSDISRVAVENEKLYDAVNVILSYQNNNGGFASYELTRSYAWLEKINPSETFGDIMIDYPYVECTSAAVQALRLFNKLYPAHREKEIESCIEKALNFIESIQLPDGSWYGSWGVCYTYGTWFGITGLVEGGKTYDNSKSIRKACEFLLSKQLPSGGWGESYISSQNKLYTNLEGNKTHNVNTAWALLGLIKADQAKRDPNPLHRAAKVLINSQMENGDFPQQEIIGIFNRNCTISYSNYRNIFPIWALGEYLSKV</sequence>
<feature type="domain" description="Squalene cyclase C-terminal" evidence="5">
    <location>
        <begin position="421"/>
        <end position="758"/>
    </location>
</feature>
<dbReference type="FunFam" id="1.50.10.20:FF:000022">
    <property type="entry name" value="Terpene cyclase/mutase family member"/>
    <property type="match status" value="1"/>
</dbReference>
<dbReference type="GO" id="GO:0016104">
    <property type="term" value="P:triterpenoid biosynthetic process"/>
    <property type="evidence" value="ECO:0007669"/>
    <property type="project" value="InterPro"/>
</dbReference>